<dbReference type="FunFam" id="1.10.150.20:FF:000010">
    <property type="entry name" value="DNA polymerase lambda"/>
    <property type="match status" value="1"/>
</dbReference>
<dbReference type="GO" id="GO:0003677">
    <property type="term" value="F:DNA binding"/>
    <property type="evidence" value="ECO:0007669"/>
    <property type="project" value="InterPro"/>
</dbReference>
<dbReference type="Pfam" id="PF14716">
    <property type="entry name" value="HHH_8"/>
    <property type="match status" value="1"/>
</dbReference>
<dbReference type="SUPFAM" id="SSF47802">
    <property type="entry name" value="DNA polymerase beta, N-terminal domain-like"/>
    <property type="match status" value="1"/>
</dbReference>
<dbReference type="EC" id="2.7.7.7" evidence="4"/>
<evidence type="ECO:0000259" key="17">
    <source>
        <dbReference type="PROSITE" id="PS50172"/>
    </source>
</evidence>
<gene>
    <name evidence="18" type="ORF">FALBO_12586</name>
</gene>
<dbReference type="SUPFAM" id="SSF81585">
    <property type="entry name" value="PsbU/PolX domain-like"/>
    <property type="match status" value="1"/>
</dbReference>
<dbReference type="InterPro" id="IPR037160">
    <property type="entry name" value="DNA_Pol_thumb_sf"/>
</dbReference>
<evidence type="ECO:0000256" key="4">
    <source>
        <dbReference type="ARBA" id="ARBA00012417"/>
    </source>
</evidence>
<dbReference type="FunFam" id="1.10.150.110:FF:000005">
    <property type="entry name" value="DNA polymerase POL4"/>
    <property type="match status" value="1"/>
</dbReference>
<dbReference type="OrthoDB" id="205514at2759"/>
<dbReference type="InterPro" id="IPR043519">
    <property type="entry name" value="NT_sf"/>
</dbReference>
<dbReference type="InterPro" id="IPR029398">
    <property type="entry name" value="PolB_thumb"/>
</dbReference>
<dbReference type="GO" id="GO:0005634">
    <property type="term" value="C:nucleus"/>
    <property type="evidence" value="ECO:0007669"/>
    <property type="project" value="UniProtKB-SubCell"/>
</dbReference>
<keyword evidence="5" id="KW-0808">Transferase</keyword>
<dbReference type="Pfam" id="PF14792">
    <property type="entry name" value="DNA_pol_B_palm"/>
    <property type="match status" value="1"/>
</dbReference>
<dbReference type="GO" id="GO:0016020">
    <property type="term" value="C:membrane"/>
    <property type="evidence" value="ECO:0007669"/>
    <property type="project" value="UniProtKB-SubCell"/>
</dbReference>
<dbReference type="GO" id="GO:0046872">
    <property type="term" value="F:metal ion binding"/>
    <property type="evidence" value="ECO:0007669"/>
    <property type="project" value="UniProtKB-KW"/>
</dbReference>
<dbReference type="PANTHER" id="PTHR11276:SF29">
    <property type="entry name" value="DNA POLYMERASE TYPE-X FAMILY PROTEIN POL4"/>
    <property type="match status" value="1"/>
</dbReference>
<dbReference type="FunFam" id="3.30.210.10:FF:000005">
    <property type="entry name" value="DNA polymerase IV"/>
    <property type="match status" value="1"/>
</dbReference>
<keyword evidence="19" id="KW-1185">Reference proteome</keyword>
<keyword evidence="9" id="KW-0227">DNA damage</keyword>
<dbReference type="PANTHER" id="PTHR11276">
    <property type="entry name" value="DNA POLYMERASE TYPE-X FAMILY MEMBER"/>
    <property type="match status" value="1"/>
</dbReference>
<keyword evidence="10" id="KW-0239">DNA-directed DNA polymerase</keyword>
<dbReference type="InterPro" id="IPR001129">
    <property type="entry name" value="Membr-assoc_MAPEG"/>
</dbReference>
<accession>A0A8H4L336</accession>
<dbReference type="PRINTS" id="PR00870">
    <property type="entry name" value="DNAPOLXBETA"/>
</dbReference>
<dbReference type="Gene3D" id="3.30.460.10">
    <property type="entry name" value="Beta Polymerase, domain 2"/>
    <property type="match status" value="1"/>
</dbReference>
<sequence>MALDLPRIFLLSTHLKSEELHKLEDQIPTLTYDINEAEIVVGNISKSERAKFELRRARLETVPLEQPQAQDDRSQQLSVVVDLQEARKGSDDTPSPKRRRITEQPKQDGSTVRVVKLAWLNSSLEQGRVLPIEPYVLYEGKKATPRNATPTFATTTTTTAATKDLSTSSILDRAVQERKAQPANPSIHDRYRRRPDSSATLSQNPPNLVRQTTSEHDIALPMVPDFLKTTYSCQRPTPVNPPNEEFVAALTEVRTIRRLRADEVGVRAYSTSIATVAAYPYRLKTSQEVARLPGCGDKIAELWHQWKEKGELVEVREANVDPMVSVLKLFYNIWGVGDTTAREFYRKGWRDLDDVVEYGWNSLSRAQQIGVKYYDEFLLKIPRDEAAFIGAIILEYARKIDPGFEMVIAGGYRRGKQQCGDVDVVLSNRDESKTLRVVERVVASLDKARLITHTLTLSLHNSERGQRPLSWKGDAPSKSGFDTLDKALVVWRDPSRDDAPHRRVDIIISPWKTVGCAVLGWSGGTTFQRDVRRYCKREKGFKFDSSGIRRRADGTWVNLEGSSTGDAAPDMETAERRVFEGLGLPWRSPEERCTGVTQAGCRIMKLGRLVHVYLYLHAVNMPLTIELPEQYGFVLVAATSTFFINTLHVLLTSKARKASGLKYPIPYASNELAEKDPQAFKFNCAQRSHANFTENQISFLGALLISGLRFPVASAAIGAGWAFSRIYYAIGYSSGGPQGRMRGSIGSFLFDTTLKLMAAYTSITYALG</sequence>
<evidence type="ECO:0000256" key="11">
    <source>
        <dbReference type="ARBA" id="ARBA00022989"/>
    </source>
</evidence>
<dbReference type="Gene3D" id="1.20.120.550">
    <property type="entry name" value="Membrane associated eicosanoid/glutathione metabolism-like domain"/>
    <property type="match status" value="1"/>
</dbReference>
<evidence type="ECO:0000256" key="3">
    <source>
        <dbReference type="ARBA" id="ARBA00008323"/>
    </source>
</evidence>
<comment type="caution">
    <text evidence="18">The sequence shown here is derived from an EMBL/GenBank/DDBJ whole genome shotgun (WGS) entry which is preliminary data.</text>
</comment>
<feature type="domain" description="BRCT" evidence="17">
    <location>
        <begin position="109"/>
        <end position="137"/>
    </location>
</feature>
<feature type="compositionally biased region" description="Polar residues" evidence="16">
    <location>
        <begin position="197"/>
        <end position="209"/>
    </location>
</feature>
<evidence type="ECO:0000256" key="1">
    <source>
        <dbReference type="ARBA" id="ARBA00004123"/>
    </source>
</evidence>
<dbReference type="SUPFAM" id="SSF81301">
    <property type="entry name" value="Nucleotidyltransferase"/>
    <property type="match status" value="1"/>
</dbReference>
<keyword evidence="6" id="KW-0812">Transmembrane</keyword>
<reference evidence="18 19" key="1">
    <citation type="submission" date="2020-01" db="EMBL/GenBank/DDBJ databases">
        <title>Identification and distribution of gene clusters putatively required for synthesis of sphingolipid metabolism inhibitors in phylogenetically diverse species of the filamentous fungus Fusarium.</title>
        <authorList>
            <person name="Kim H.-S."/>
            <person name="Busman M."/>
            <person name="Brown D.W."/>
            <person name="Divon H."/>
            <person name="Uhlig S."/>
            <person name="Proctor R.H."/>
        </authorList>
    </citation>
    <scope>NUCLEOTIDE SEQUENCE [LARGE SCALE GENOMIC DNA]</scope>
    <source>
        <strain evidence="18 19">NRRL 20459</strain>
    </source>
</reference>
<feature type="region of interest" description="Disordered" evidence="16">
    <location>
        <begin position="174"/>
        <end position="209"/>
    </location>
</feature>
<dbReference type="SUPFAM" id="SSF161084">
    <property type="entry name" value="MAPEG domain-like"/>
    <property type="match status" value="1"/>
</dbReference>
<dbReference type="Pfam" id="PF01124">
    <property type="entry name" value="MAPEG"/>
    <property type="match status" value="1"/>
</dbReference>
<evidence type="ECO:0000256" key="14">
    <source>
        <dbReference type="ARBA" id="ARBA00023242"/>
    </source>
</evidence>
<dbReference type="PRINTS" id="PR00869">
    <property type="entry name" value="DNAPOLX"/>
</dbReference>
<keyword evidence="8" id="KW-0479">Metal-binding</keyword>
<protein>
    <recommendedName>
        <fullName evidence="4">DNA-directed DNA polymerase</fullName>
        <ecNumber evidence="4">2.7.7.7</ecNumber>
    </recommendedName>
</protein>
<dbReference type="Pfam" id="PF10391">
    <property type="entry name" value="DNA_pol_lambd_f"/>
    <property type="match status" value="1"/>
</dbReference>
<keyword evidence="12" id="KW-0472">Membrane</keyword>
<dbReference type="InterPro" id="IPR023352">
    <property type="entry name" value="MAPEG-like_dom_sf"/>
</dbReference>
<keyword evidence="7" id="KW-0548">Nucleotidyltransferase</keyword>
<dbReference type="InterPro" id="IPR028207">
    <property type="entry name" value="DNA_pol_B_palm_palm"/>
</dbReference>
<evidence type="ECO:0000256" key="16">
    <source>
        <dbReference type="SAM" id="MobiDB-lite"/>
    </source>
</evidence>
<dbReference type="InterPro" id="IPR002008">
    <property type="entry name" value="DNA_pol_X_beta-like"/>
</dbReference>
<feature type="region of interest" description="Disordered" evidence="16">
    <location>
        <begin position="84"/>
        <end position="108"/>
    </location>
</feature>
<dbReference type="Gene3D" id="1.10.150.110">
    <property type="entry name" value="DNA polymerase beta, N-terminal domain-like"/>
    <property type="match status" value="1"/>
</dbReference>
<dbReference type="CDD" id="cd00141">
    <property type="entry name" value="NT_POLXc"/>
    <property type="match status" value="1"/>
</dbReference>
<evidence type="ECO:0000256" key="6">
    <source>
        <dbReference type="ARBA" id="ARBA00022692"/>
    </source>
</evidence>
<evidence type="ECO:0000256" key="8">
    <source>
        <dbReference type="ARBA" id="ARBA00022723"/>
    </source>
</evidence>
<evidence type="ECO:0000256" key="7">
    <source>
        <dbReference type="ARBA" id="ARBA00022695"/>
    </source>
</evidence>
<dbReference type="InterPro" id="IPR022312">
    <property type="entry name" value="DNA_pol_X"/>
</dbReference>
<keyword evidence="14" id="KW-0539">Nucleus</keyword>
<proteinExistence type="inferred from homology"/>
<dbReference type="Gene3D" id="1.10.150.20">
    <property type="entry name" value="5' to 3' exonuclease, C-terminal subdomain"/>
    <property type="match status" value="1"/>
</dbReference>
<dbReference type="GO" id="GO:0006303">
    <property type="term" value="P:double-strand break repair via nonhomologous end joining"/>
    <property type="evidence" value="ECO:0007669"/>
    <property type="project" value="TreeGrafter"/>
</dbReference>
<dbReference type="AlphaFoldDB" id="A0A8H4L336"/>
<dbReference type="InterPro" id="IPR027421">
    <property type="entry name" value="DNA_pol_lamdba_lyase_dom_sf"/>
</dbReference>
<dbReference type="PROSITE" id="PS50172">
    <property type="entry name" value="BRCT"/>
    <property type="match status" value="1"/>
</dbReference>
<dbReference type="Pfam" id="PF14791">
    <property type="entry name" value="DNA_pol_B_thumb"/>
    <property type="match status" value="1"/>
</dbReference>
<keyword evidence="13" id="KW-0234">DNA repair</keyword>
<dbReference type="GO" id="GO:0003887">
    <property type="term" value="F:DNA-directed DNA polymerase activity"/>
    <property type="evidence" value="ECO:0007669"/>
    <property type="project" value="UniProtKB-KW"/>
</dbReference>
<evidence type="ECO:0000256" key="12">
    <source>
        <dbReference type="ARBA" id="ARBA00023136"/>
    </source>
</evidence>
<evidence type="ECO:0000256" key="2">
    <source>
        <dbReference type="ARBA" id="ARBA00004370"/>
    </source>
</evidence>
<dbReference type="InterPro" id="IPR018944">
    <property type="entry name" value="DNA_pol_lambd_fingers_domain"/>
</dbReference>
<evidence type="ECO:0000313" key="18">
    <source>
        <dbReference type="EMBL" id="KAF4460628.1"/>
    </source>
</evidence>
<keyword evidence="11" id="KW-1133">Transmembrane helix</keyword>
<feature type="compositionally biased region" description="Basic and acidic residues" evidence="16">
    <location>
        <begin position="84"/>
        <end position="106"/>
    </location>
</feature>
<dbReference type="InterPro" id="IPR001357">
    <property type="entry name" value="BRCT_dom"/>
</dbReference>
<evidence type="ECO:0000313" key="19">
    <source>
        <dbReference type="Proteomes" id="UP000554235"/>
    </source>
</evidence>
<dbReference type="Gene3D" id="3.30.210.10">
    <property type="entry name" value="DNA polymerase, thumb domain"/>
    <property type="match status" value="1"/>
</dbReference>
<comment type="similarity">
    <text evidence="3">Belongs to the DNA polymerase type-X family.</text>
</comment>
<evidence type="ECO:0000256" key="15">
    <source>
        <dbReference type="ARBA" id="ARBA00049244"/>
    </source>
</evidence>
<comment type="catalytic activity">
    <reaction evidence="15">
        <text>DNA(n) + a 2'-deoxyribonucleoside 5'-triphosphate = DNA(n+1) + diphosphate</text>
        <dbReference type="Rhea" id="RHEA:22508"/>
        <dbReference type="Rhea" id="RHEA-COMP:17339"/>
        <dbReference type="Rhea" id="RHEA-COMP:17340"/>
        <dbReference type="ChEBI" id="CHEBI:33019"/>
        <dbReference type="ChEBI" id="CHEBI:61560"/>
        <dbReference type="ChEBI" id="CHEBI:173112"/>
        <dbReference type="EC" id="2.7.7.7"/>
    </reaction>
</comment>
<dbReference type="SMART" id="SM00483">
    <property type="entry name" value="POLXc"/>
    <property type="match status" value="1"/>
</dbReference>
<evidence type="ECO:0000256" key="5">
    <source>
        <dbReference type="ARBA" id="ARBA00022679"/>
    </source>
</evidence>
<evidence type="ECO:0000256" key="9">
    <source>
        <dbReference type="ARBA" id="ARBA00022763"/>
    </source>
</evidence>
<dbReference type="InterPro" id="IPR002054">
    <property type="entry name" value="DNA-dir_DNA_pol_X"/>
</dbReference>
<dbReference type="EMBL" id="JAADYS010001902">
    <property type="protein sequence ID" value="KAF4460628.1"/>
    <property type="molecule type" value="Genomic_DNA"/>
</dbReference>
<organism evidence="18 19">
    <name type="scientific">Fusarium albosuccineum</name>
    <dbReference type="NCBI Taxonomy" id="1237068"/>
    <lineage>
        <taxon>Eukaryota</taxon>
        <taxon>Fungi</taxon>
        <taxon>Dikarya</taxon>
        <taxon>Ascomycota</taxon>
        <taxon>Pezizomycotina</taxon>
        <taxon>Sordariomycetes</taxon>
        <taxon>Hypocreomycetidae</taxon>
        <taxon>Hypocreales</taxon>
        <taxon>Nectriaceae</taxon>
        <taxon>Fusarium</taxon>
        <taxon>Fusarium decemcellulare species complex</taxon>
    </lineage>
</organism>
<dbReference type="Proteomes" id="UP000554235">
    <property type="component" value="Unassembled WGS sequence"/>
</dbReference>
<evidence type="ECO:0000256" key="10">
    <source>
        <dbReference type="ARBA" id="ARBA00022932"/>
    </source>
</evidence>
<evidence type="ECO:0000256" key="13">
    <source>
        <dbReference type="ARBA" id="ARBA00023204"/>
    </source>
</evidence>
<dbReference type="InterPro" id="IPR010996">
    <property type="entry name" value="HHH_MUS81"/>
</dbReference>
<name>A0A8H4L336_9HYPO</name>
<comment type="subcellular location">
    <subcellularLocation>
        <location evidence="2">Membrane</location>
    </subcellularLocation>
    <subcellularLocation>
        <location evidence="1">Nucleus</location>
    </subcellularLocation>
</comment>